<name>A0A0F9QU88_9ZZZZ</name>
<gene>
    <name evidence="1" type="ORF">LCGC14_0676930</name>
</gene>
<sequence length="102" mass="11445">MSPARPIFSGEITGKTITGKILFTFSTDPIIISDDKLIEEKFGLPLKEKQKCPACGIKGNITTLIAHLNNRKGETNNYFDLKNGAHDWSFKQIGMWLKELGY</sequence>
<reference evidence="1" key="1">
    <citation type="journal article" date="2015" name="Nature">
        <title>Complex archaea that bridge the gap between prokaryotes and eukaryotes.</title>
        <authorList>
            <person name="Spang A."/>
            <person name="Saw J.H."/>
            <person name="Jorgensen S.L."/>
            <person name="Zaremba-Niedzwiedzka K."/>
            <person name="Martijn J."/>
            <person name="Lind A.E."/>
            <person name="van Eijk R."/>
            <person name="Schleper C."/>
            <person name="Guy L."/>
            <person name="Ettema T.J."/>
        </authorList>
    </citation>
    <scope>NUCLEOTIDE SEQUENCE</scope>
</reference>
<comment type="caution">
    <text evidence="1">The sequence shown here is derived from an EMBL/GenBank/DDBJ whole genome shotgun (WGS) entry which is preliminary data.</text>
</comment>
<protein>
    <submittedName>
        <fullName evidence="1">Uncharacterized protein</fullName>
    </submittedName>
</protein>
<organism evidence="1">
    <name type="scientific">marine sediment metagenome</name>
    <dbReference type="NCBI Taxonomy" id="412755"/>
    <lineage>
        <taxon>unclassified sequences</taxon>
        <taxon>metagenomes</taxon>
        <taxon>ecological metagenomes</taxon>
    </lineage>
</organism>
<accession>A0A0F9QU88</accession>
<dbReference type="EMBL" id="LAZR01001353">
    <property type="protein sequence ID" value="KKN45999.1"/>
    <property type="molecule type" value="Genomic_DNA"/>
</dbReference>
<evidence type="ECO:0000313" key="1">
    <source>
        <dbReference type="EMBL" id="KKN45999.1"/>
    </source>
</evidence>
<proteinExistence type="predicted"/>
<dbReference type="AlphaFoldDB" id="A0A0F9QU88"/>